<dbReference type="Proteomes" id="UP000823749">
    <property type="component" value="Chromosome 5"/>
</dbReference>
<dbReference type="GO" id="GO:0008270">
    <property type="term" value="F:zinc ion binding"/>
    <property type="evidence" value="ECO:0007669"/>
    <property type="project" value="UniProtKB-KW"/>
</dbReference>
<keyword evidence="5" id="KW-1185">Reference proteome</keyword>
<dbReference type="InterPro" id="IPR018289">
    <property type="entry name" value="MULE_transposase_dom"/>
</dbReference>
<dbReference type="PROSITE" id="PS50966">
    <property type="entry name" value="ZF_SWIM"/>
    <property type="match status" value="1"/>
</dbReference>
<dbReference type="PANTHER" id="PTHR47718">
    <property type="entry name" value="OS01G0519700 PROTEIN"/>
    <property type="match status" value="1"/>
</dbReference>
<evidence type="ECO:0000256" key="2">
    <source>
        <dbReference type="SAM" id="MobiDB-lite"/>
    </source>
</evidence>
<dbReference type="Pfam" id="PF03101">
    <property type="entry name" value="FAR1"/>
    <property type="match status" value="1"/>
</dbReference>
<comment type="caution">
    <text evidence="4">The sequence shown here is derived from an EMBL/GenBank/DDBJ whole genome shotgun (WGS) entry which is preliminary data.</text>
</comment>
<evidence type="ECO:0000313" key="5">
    <source>
        <dbReference type="Proteomes" id="UP000823749"/>
    </source>
</evidence>
<evidence type="ECO:0000256" key="1">
    <source>
        <dbReference type="PROSITE-ProRule" id="PRU00325"/>
    </source>
</evidence>
<accession>A0AAV6KDW2</accession>
<reference evidence="4" key="1">
    <citation type="submission" date="2020-08" db="EMBL/GenBank/DDBJ databases">
        <title>Plant Genome Project.</title>
        <authorList>
            <person name="Zhang R.-G."/>
        </authorList>
    </citation>
    <scope>NUCLEOTIDE SEQUENCE</scope>
    <source>
        <strain evidence="4">WSP0</strain>
        <tissue evidence="4">Leaf</tissue>
    </source>
</reference>
<keyword evidence="1" id="KW-0479">Metal-binding</keyword>
<dbReference type="AlphaFoldDB" id="A0AAV6KDW2"/>
<evidence type="ECO:0000259" key="3">
    <source>
        <dbReference type="PROSITE" id="PS50966"/>
    </source>
</evidence>
<name>A0AAV6KDW2_9ERIC</name>
<feature type="region of interest" description="Disordered" evidence="2">
    <location>
        <begin position="1"/>
        <end position="78"/>
    </location>
</feature>
<gene>
    <name evidence="4" type="ORF">RHGRI_015593</name>
</gene>
<dbReference type="InterPro" id="IPR007527">
    <property type="entry name" value="Znf_SWIM"/>
</dbReference>
<keyword evidence="1" id="KW-0862">Zinc</keyword>
<keyword evidence="1" id="KW-0863">Zinc-finger</keyword>
<proteinExistence type="predicted"/>
<dbReference type="Pfam" id="PF10551">
    <property type="entry name" value="MULE"/>
    <property type="match status" value="1"/>
</dbReference>
<dbReference type="EMBL" id="JACTNZ010000005">
    <property type="protein sequence ID" value="KAG5550687.1"/>
    <property type="molecule type" value="Genomic_DNA"/>
</dbReference>
<organism evidence="4 5">
    <name type="scientific">Rhododendron griersonianum</name>
    <dbReference type="NCBI Taxonomy" id="479676"/>
    <lineage>
        <taxon>Eukaryota</taxon>
        <taxon>Viridiplantae</taxon>
        <taxon>Streptophyta</taxon>
        <taxon>Embryophyta</taxon>
        <taxon>Tracheophyta</taxon>
        <taxon>Spermatophyta</taxon>
        <taxon>Magnoliopsida</taxon>
        <taxon>eudicotyledons</taxon>
        <taxon>Gunneridae</taxon>
        <taxon>Pentapetalae</taxon>
        <taxon>asterids</taxon>
        <taxon>Ericales</taxon>
        <taxon>Ericaceae</taxon>
        <taxon>Ericoideae</taxon>
        <taxon>Rhodoreae</taxon>
        <taxon>Rhododendron</taxon>
    </lineage>
</organism>
<feature type="compositionally biased region" description="Acidic residues" evidence="2">
    <location>
        <begin position="1"/>
        <end position="11"/>
    </location>
</feature>
<protein>
    <recommendedName>
        <fullName evidence="3">SWIM-type domain-containing protein</fullName>
    </recommendedName>
</protein>
<dbReference type="PANTHER" id="PTHR47718:SF2">
    <property type="entry name" value="PROTEIN FAR1-RELATED SEQUENCE 5-LIKE"/>
    <property type="match status" value="1"/>
</dbReference>
<dbReference type="InterPro" id="IPR004330">
    <property type="entry name" value="FAR1_DNA_bnd_dom"/>
</dbReference>
<feature type="domain" description="SWIM-type" evidence="3">
    <location>
        <begin position="608"/>
        <end position="652"/>
    </location>
</feature>
<evidence type="ECO:0000313" key="4">
    <source>
        <dbReference type="EMBL" id="KAG5550687.1"/>
    </source>
</evidence>
<sequence>METTTMDDDCPDQSCNSTPAAPPLPSPKDTASSPPSPPTTVDGAPPTLPTTVDGAPPTLPATIDGAPPTSPNQMEGGTGLEETMKELSKDYSLSLGMEFESEEDAYEFYNDHARITGFGIRRCYCTNSKKDGIMINRKFVCSKEGEREKDNRSLVVEQPQRETRTKCMAFMYIAFNRQKSKWFVKTFEENHNHILHDPKTSFLLRSQRRIREAQALNIDLAVDSGLSVKASHDLISAQSGGRENVGFTLNDHKSYLRARRQRSLQYGEAGALLGYFQTRAAENPYFFYDVQLDIEEKITNIFWADHEMIIDYGLFGDAVSFDTTFQTNKECRPLAIFTGFNHFRMTAIFGAALLYDETSESFEWLFKSFLHAMGGKKPVSIFTDQDAAMAKAISIVMPDVTHGLCTFHLNQNALKHLGHLFKDDSDFGKELNTCIFGYEDEQELEEGWETLIKKYNLQDNMWMKKTWDIRKKWAHVYMKWSFTTAMRSTQLSESLNAKIKKFVKFDHDIVQFFTHFDRLVMEKRDNEIDSIFDSREKLPKQKLKKSPMLIQVAQFYTPPLFDLFHDEVDLSLSCKVKKHHEFEGEFKCVIGLHGKKSLESQFGGNIEFLVSGSVELDEFGDNICREVHCTCRKFENFGILCGHAIKGLDRMSVMEIPESYILHRWRLDAKACVSKDSKVCVEEDDPKLAKATRYRNLCPKMVKLCARSCELKAAYEFVATGVEDMCAKVDKMLLEVGDSMDEGNEQLEVIDSRFRGVNGLKKKAGVNKRKGKRLKPWYEKNGKRKKLLPHLPDVPMPHVPEMINCESNLSSQTSFHPQTFEVCDGR</sequence>